<evidence type="ECO:0000313" key="2">
    <source>
        <dbReference type="EMBL" id="TBT86557.1"/>
    </source>
</evidence>
<proteinExistence type="inferred from homology"/>
<evidence type="ECO:0000313" key="3">
    <source>
        <dbReference type="Proteomes" id="UP000292373"/>
    </source>
</evidence>
<dbReference type="OrthoDB" id="9812205at2"/>
<protein>
    <recommendedName>
        <fullName evidence="1">UPF0434 protein ET989_04375</fullName>
    </recommendedName>
</protein>
<comment type="similarity">
    <text evidence="1">Belongs to the UPF0434 family.</text>
</comment>
<dbReference type="EMBL" id="SDMQ01000003">
    <property type="protein sequence ID" value="TBT86557.1"/>
    <property type="molecule type" value="Genomic_DNA"/>
</dbReference>
<dbReference type="RefSeq" id="WP_131167342.1">
    <property type="nucleotide sequence ID" value="NZ_CANLBI010000004.1"/>
</dbReference>
<dbReference type="Pfam" id="PF03966">
    <property type="entry name" value="Trm112p"/>
    <property type="match status" value="1"/>
</dbReference>
<dbReference type="HAMAP" id="MF_01187">
    <property type="entry name" value="UPF0434"/>
    <property type="match status" value="1"/>
</dbReference>
<accession>A0A4Q9KGM8</accession>
<sequence length="61" mass="6414">MSDLVPGVLELLVCPACHGQLTWAYEASELVCTSPECGLAYPVRGGIPILVVDEARSPEAS</sequence>
<reference evidence="2 3" key="1">
    <citation type="submission" date="2019-01" db="EMBL/GenBank/DDBJ databases">
        <title>Lactibacter flavus gen. nov., sp. nov., a novel bacterium of the family Propionibacteriaceae isolated from raw milk and dairy products.</title>
        <authorList>
            <person name="Huptas C."/>
            <person name="Wenning M."/>
            <person name="Breitenwieser F."/>
            <person name="Doll E."/>
            <person name="Von Neubeck M."/>
            <person name="Busse H.-J."/>
            <person name="Scherer S."/>
        </authorList>
    </citation>
    <scope>NUCLEOTIDE SEQUENCE [LARGE SCALE GENOMIC DNA]</scope>
    <source>
        <strain evidence="2 3">KCTC 33808</strain>
    </source>
</reference>
<name>A0A4Q9KGM8_9ACTN</name>
<keyword evidence="3" id="KW-1185">Reference proteome</keyword>
<dbReference type="SUPFAM" id="SSF158997">
    <property type="entry name" value="Trm112p-like"/>
    <property type="match status" value="1"/>
</dbReference>
<evidence type="ECO:0000256" key="1">
    <source>
        <dbReference type="HAMAP-Rule" id="MF_01187"/>
    </source>
</evidence>
<comment type="caution">
    <text evidence="2">The sequence shown here is derived from an EMBL/GenBank/DDBJ whole genome shotgun (WGS) entry which is preliminary data.</text>
</comment>
<dbReference type="Proteomes" id="UP000292373">
    <property type="component" value="Unassembled WGS sequence"/>
</dbReference>
<gene>
    <name evidence="2" type="ORF">ET989_04375</name>
</gene>
<dbReference type="Gene3D" id="2.20.25.10">
    <property type="match status" value="1"/>
</dbReference>
<dbReference type="AlphaFoldDB" id="A0A4Q9KGM8"/>
<organism evidence="2 3">
    <name type="scientific">Propioniciclava sinopodophylli</name>
    <dbReference type="NCBI Taxonomy" id="1837344"/>
    <lineage>
        <taxon>Bacteria</taxon>
        <taxon>Bacillati</taxon>
        <taxon>Actinomycetota</taxon>
        <taxon>Actinomycetes</taxon>
        <taxon>Propionibacteriales</taxon>
        <taxon>Propionibacteriaceae</taxon>
        <taxon>Propioniciclava</taxon>
    </lineage>
</organism>
<dbReference type="InterPro" id="IPR005651">
    <property type="entry name" value="Trm112-like"/>
</dbReference>